<protein>
    <submittedName>
        <fullName evidence="1">10219_t:CDS:1</fullName>
    </submittedName>
</protein>
<keyword evidence="2" id="KW-1185">Reference proteome</keyword>
<dbReference type="EMBL" id="CAJVQC010067946">
    <property type="protein sequence ID" value="CAG8807650.1"/>
    <property type="molecule type" value="Genomic_DNA"/>
</dbReference>
<dbReference type="Proteomes" id="UP000789920">
    <property type="component" value="Unassembled WGS sequence"/>
</dbReference>
<feature type="non-terminal residue" evidence="1">
    <location>
        <position position="206"/>
    </location>
</feature>
<sequence>FILLGYPSYIGLSQSSTTYEITNGNAVYTMIENPFSSIIGAMLAVYDWSSISLDAWNFWPLTIISIIGSFFFVIIIQNVIISFMSDAFSDAFKDNKRFLYGYQVDWIYEFAILKKSLEFNDLDSKFKDKLRAKYICFYDDPSITKREFKSWPVERCEFIWKKEKKDKEALNLTEEEIEEIKDQKYRNFEDLEMQQDTESFPYSLIY</sequence>
<organism evidence="1 2">
    <name type="scientific">Racocetra persica</name>
    <dbReference type="NCBI Taxonomy" id="160502"/>
    <lineage>
        <taxon>Eukaryota</taxon>
        <taxon>Fungi</taxon>
        <taxon>Fungi incertae sedis</taxon>
        <taxon>Mucoromycota</taxon>
        <taxon>Glomeromycotina</taxon>
        <taxon>Glomeromycetes</taxon>
        <taxon>Diversisporales</taxon>
        <taxon>Gigasporaceae</taxon>
        <taxon>Racocetra</taxon>
    </lineage>
</organism>
<feature type="non-terminal residue" evidence="1">
    <location>
        <position position="1"/>
    </location>
</feature>
<comment type="caution">
    <text evidence="1">The sequence shown here is derived from an EMBL/GenBank/DDBJ whole genome shotgun (WGS) entry which is preliminary data.</text>
</comment>
<reference evidence="1" key="1">
    <citation type="submission" date="2021-06" db="EMBL/GenBank/DDBJ databases">
        <authorList>
            <person name="Kallberg Y."/>
            <person name="Tangrot J."/>
            <person name="Rosling A."/>
        </authorList>
    </citation>
    <scope>NUCLEOTIDE SEQUENCE</scope>
    <source>
        <strain evidence="1">MA461A</strain>
    </source>
</reference>
<name>A0ACA9RTY9_9GLOM</name>
<gene>
    <name evidence="1" type="ORF">RPERSI_LOCUS22432</name>
</gene>
<evidence type="ECO:0000313" key="1">
    <source>
        <dbReference type="EMBL" id="CAG8807650.1"/>
    </source>
</evidence>
<evidence type="ECO:0000313" key="2">
    <source>
        <dbReference type="Proteomes" id="UP000789920"/>
    </source>
</evidence>
<proteinExistence type="predicted"/>
<accession>A0ACA9RTY9</accession>